<keyword evidence="2" id="KW-1185">Reference proteome</keyword>
<comment type="caution">
    <text evidence="1">The sequence shown here is derived from an EMBL/GenBank/DDBJ whole genome shotgun (WGS) entry which is preliminary data.</text>
</comment>
<dbReference type="OrthoDB" id="3060654at2759"/>
<dbReference type="Proteomes" id="UP000284706">
    <property type="component" value="Unassembled WGS sequence"/>
</dbReference>
<reference evidence="1 2" key="1">
    <citation type="journal article" date="2018" name="Evol. Lett.">
        <title>Horizontal gene cluster transfer increased hallucinogenic mushroom diversity.</title>
        <authorList>
            <person name="Reynolds H.T."/>
            <person name="Vijayakumar V."/>
            <person name="Gluck-Thaler E."/>
            <person name="Korotkin H.B."/>
            <person name="Matheny P.B."/>
            <person name="Slot J.C."/>
        </authorList>
    </citation>
    <scope>NUCLEOTIDE SEQUENCE [LARGE SCALE GENOMIC DNA]</scope>
    <source>
        <strain evidence="1 2">SRW20</strain>
    </source>
</reference>
<organism evidence="1 2">
    <name type="scientific">Gymnopilus dilepis</name>
    <dbReference type="NCBI Taxonomy" id="231916"/>
    <lineage>
        <taxon>Eukaryota</taxon>
        <taxon>Fungi</taxon>
        <taxon>Dikarya</taxon>
        <taxon>Basidiomycota</taxon>
        <taxon>Agaricomycotina</taxon>
        <taxon>Agaricomycetes</taxon>
        <taxon>Agaricomycetidae</taxon>
        <taxon>Agaricales</taxon>
        <taxon>Agaricineae</taxon>
        <taxon>Hymenogastraceae</taxon>
        <taxon>Gymnopilus</taxon>
    </lineage>
</organism>
<accession>A0A409XBX1</accession>
<dbReference type="InParanoid" id="A0A409XBX1"/>
<dbReference type="EMBL" id="NHYE01003685">
    <property type="protein sequence ID" value="PPQ88246.1"/>
    <property type="molecule type" value="Genomic_DNA"/>
</dbReference>
<gene>
    <name evidence="1" type="ORF">CVT26_004458</name>
</gene>
<proteinExistence type="predicted"/>
<protein>
    <submittedName>
        <fullName evidence="1">Uncharacterized protein</fullName>
    </submittedName>
</protein>
<name>A0A409XBX1_9AGAR</name>
<sequence length="223" mass="24931">MRNLLVWDQRSFLTGAAAVELRPVMVLPPPEEREERRRVTDLLSRQRIQHPSLETFSLKGLHNAILLEAGLQIHWEDHATIAFVPQMETCLAILDALKKSNKEWQTLYDAAVAAGDKDTKVKRPLDTSQPPFASPLWEVLVLYPQAFSVEGLPLSILRPSDRTLITLANPSPPLPPGVAHPRWDQYVAAGDRLVLASPPHTPLAPFAKVDLRPEEKRLATLAM</sequence>
<feature type="non-terminal residue" evidence="1">
    <location>
        <position position="223"/>
    </location>
</feature>
<evidence type="ECO:0000313" key="1">
    <source>
        <dbReference type="EMBL" id="PPQ88246.1"/>
    </source>
</evidence>
<dbReference type="AlphaFoldDB" id="A0A409XBX1"/>
<evidence type="ECO:0000313" key="2">
    <source>
        <dbReference type="Proteomes" id="UP000284706"/>
    </source>
</evidence>